<evidence type="ECO:0000313" key="3">
    <source>
        <dbReference type="Proteomes" id="UP000325755"/>
    </source>
</evidence>
<dbReference type="OrthoDB" id="9803871at2"/>
<name>A0A5Q0BE59_9GAMM</name>
<gene>
    <name evidence="2" type="ORF">F6R98_01285</name>
</gene>
<evidence type="ECO:0000259" key="1">
    <source>
        <dbReference type="Pfam" id="PF00483"/>
    </source>
</evidence>
<dbReference type="Proteomes" id="UP000325755">
    <property type="component" value="Chromosome"/>
</dbReference>
<reference evidence="2 3" key="1">
    <citation type="submission" date="2019-09" db="EMBL/GenBank/DDBJ databases">
        <title>Ecophysiology of the spiral-shaped methanotroph Methylospira mobilis as revealed by the complete genome sequence.</title>
        <authorList>
            <person name="Oshkin I.Y."/>
            <person name="Dedysh S.N."/>
            <person name="Miroshnikov K."/>
            <person name="Danilova O.V."/>
            <person name="Hakobyan A."/>
            <person name="Liesack W."/>
        </authorList>
    </citation>
    <scope>NUCLEOTIDE SEQUENCE [LARGE SCALE GENOMIC DNA]</scope>
    <source>
        <strain evidence="2 3">Shm1</strain>
    </source>
</reference>
<sequence length="229" mass="25209">MMEAIVLAGGLGTRLRQTVPDLPKPMAPIAGRPFLEILLSMLAGKRFARVVISLGYMSEKIISHFGASYRGMELVYEIDPLPLGTGGAIRAALARCTADHAFVFNGDTYIDLDTEALERYWQIKKNPLIVVRKVKETARFGCVELRDGRVTAFLEKGRDGCGLINAGCYVLPTDALDEFPMGKPFSIESDYFVRNAQSIRFDGFVYSGRFIDIGVPDDYALAQSELAGL</sequence>
<dbReference type="GO" id="GO:0016740">
    <property type="term" value="F:transferase activity"/>
    <property type="evidence" value="ECO:0007669"/>
    <property type="project" value="UniProtKB-KW"/>
</dbReference>
<dbReference type="PANTHER" id="PTHR22572">
    <property type="entry name" value="SUGAR-1-PHOSPHATE GUANYL TRANSFERASE"/>
    <property type="match status" value="1"/>
</dbReference>
<dbReference type="EMBL" id="CP044205">
    <property type="protein sequence ID" value="QFY41422.1"/>
    <property type="molecule type" value="Genomic_DNA"/>
</dbReference>
<dbReference type="InterPro" id="IPR050486">
    <property type="entry name" value="Mannose-1P_guanyltransferase"/>
</dbReference>
<dbReference type="Pfam" id="PF00483">
    <property type="entry name" value="NTP_transferase"/>
    <property type="match status" value="1"/>
</dbReference>
<dbReference type="KEGG" id="mmob:F6R98_01285"/>
<organism evidence="2 3">
    <name type="scientific">Candidatus Methylospira mobilis</name>
    <dbReference type="NCBI Taxonomy" id="1808979"/>
    <lineage>
        <taxon>Bacteria</taxon>
        <taxon>Pseudomonadati</taxon>
        <taxon>Pseudomonadota</taxon>
        <taxon>Gammaproteobacteria</taxon>
        <taxon>Methylococcales</taxon>
        <taxon>Methylococcaceae</taxon>
        <taxon>Candidatus Methylospira</taxon>
    </lineage>
</organism>
<evidence type="ECO:0000313" key="2">
    <source>
        <dbReference type="EMBL" id="QFY41422.1"/>
    </source>
</evidence>
<dbReference type="SUPFAM" id="SSF53448">
    <property type="entry name" value="Nucleotide-diphospho-sugar transferases"/>
    <property type="match status" value="1"/>
</dbReference>
<accession>A0A5Q0BE59</accession>
<protein>
    <submittedName>
        <fullName evidence="2">NTP transferase domain-containing protein</fullName>
    </submittedName>
</protein>
<dbReference type="InParanoid" id="A0A5Q0BE59"/>
<feature type="domain" description="Nucleotidyl transferase" evidence="1">
    <location>
        <begin position="4"/>
        <end position="220"/>
    </location>
</feature>
<keyword evidence="3" id="KW-1185">Reference proteome</keyword>
<proteinExistence type="predicted"/>
<dbReference type="Gene3D" id="3.90.550.10">
    <property type="entry name" value="Spore Coat Polysaccharide Biosynthesis Protein SpsA, Chain A"/>
    <property type="match status" value="1"/>
</dbReference>
<dbReference type="CDD" id="cd06915">
    <property type="entry name" value="NTP_transferase_WcbM_like"/>
    <property type="match status" value="1"/>
</dbReference>
<dbReference type="AlphaFoldDB" id="A0A5Q0BE59"/>
<dbReference type="InterPro" id="IPR029044">
    <property type="entry name" value="Nucleotide-diphossugar_trans"/>
</dbReference>
<dbReference type="InterPro" id="IPR005835">
    <property type="entry name" value="NTP_transferase_dom"/>
</dbReference>
<keyword evidence="2" id="KW-0808">Transferase</keyword>